<sequence length="166" mass="17948">MLENMLTTFHRTVLVLLPPLAHGPTQMPCPAHHQLPPLPPPLTPLLHHVHHGQYLQPTTLHHWTPQTASFAGFILQAGMAATSATAVSAPSMRASSLPELPPPPKSTVKWPLTRLTGWLLVAGRWSLVSYGLRPSAKPTALSPNCQPSNSPKNGLLPFSISSEPRL</sequence>
<evidence type="ECO:0000313" key="3">
    <source>
        <dbReference type="EMBL" id="RFU34369.1"/>
    </source>
</evidence>
<reference evidence="3 4" key="1">
    <citation type="submission" date="2018-05" db="EMBL/GenBank/DDBJ databases">
        <title>Draft genome sequence of Scytalidium lignicola DSM 105466, a ubiquitous saprotrophic fungus.</title>
        <authorList>
            <person name="Buettner E."/>
            <person name="Gebauer A.M."/>
            <person name="Hofrichter M."/>
            <person name="Liers C."/>
            <person name="Kellner H."/>
        </authorList>
    </citation>
    <scope>NUCLEOTIDE SEQUENCE [LARGE SCALE GENOMIC DNA]</scope>
    <source>
        <strain evidence="3 4">DSM 105466</strain>
    </source>
</reference>
<gene>
    <name evidence="3" type="ORF">B7463_g2037</name>
</gene>
<feature type="non-terminal residue" evidence="3">
    <location>
        <position position="1"/>
    </location>
</feature>
<dbReference type="EMBL" id="NCSJ02000022">
    <property type="protein sequence ID" value="RFU34369.1"/>
    <property type="molecule type" value="Genomic_DNA"/>
</dbReference>
<evidence type="ECO:0000256" key="2">
    <source>
        <dbReference type="SAM" id="SignalP"/>
    </source>
</evidence>
<evidence type="ECO:0000313" key="4">
    <source>
        <dbReference type="Proteomes" id="UP000258309"/>
    </source>
</evidence>
<accession>A0A3E2HLU0</accession>
<feature type="compositionally biased region" description="Polar residues" evidence="1">
    <location>
        <begin position="141"/>
        <end position="152"/>
    </location>
</feature>
<proteinExistence type="predicted"/>
<dbReference type="AlphaFoldDB" id="A0A3E2HLU0"/>
<feature type="non-terminal residue" evidence="3">
    <location>
        <position position="166"/>
    </location>
</feature>
<feature type="signal peptide" evidence="2">
    <location>
        <begin position="1"/>
        <end position="23"/>
    </location>
</feature>
<feature type="chain" id="PRO_5017705052" evidence="2">
    <location>
        <begin position="24"/>
        <end position="166"/>
    </location>
</feature>
<evidence type="ECO:0000256" key="1">
    <source>
        <dbReference type="SAM" id="MobiDB-lite"/>
    </source>
</evidence>
<keyword evidence="2" id="KW-0732">Signal</keyword>
<feature type="region of interest" description="Disordered" evidence="1">
    <location>
        <begin position="138"/>
        <end position="166"/>
    </location>
</feature>
<protein>
    <submittedName>
        <fullName evidence="3">Uncharacterized protein</fullName>
    </submittedName>
</protein>
<keyword evidence="4" id="KW-1185">Reference proteome</keyword>
<comment type="caution">
    <text evidence="3">The sequence shown here is derived from an EMBL/GenBank/DDBJ whole genome shotgun (WGS) entry which is preliminary data.</text>
</comment>
<dbReference type="Proteomes" id="UP000258309">
    <property type="component" value="Unassembled WGS sequence"/>
</dbReference>
<name>A0A3E2HLU0_SCYLI</name>
<organism evidence="3 4">
    <name type="scientific">Scytalidium lignicola</name>
    <name type="common">Hyphomycete</name>
    <dbReference type="NCBI Taxonomy" id="5539"/>
    <lineage>
        <taxon>Eukaryota</taxon>
        <taxon>Fungi</taxon>
        <taxon>Dikarya</taxon>
        <taxon>Ascomycota</taxon>
        <taxon>Pezizomycotina</taxon>
        <taxon>Leotiomycetes</taxon>
        <taxon>Leotiomycetes incertae sedis</taxon>
        <taxon>Scytalidium</taxon>
    </lineage>
</organism>